<feature type="region of interest" description="Disordered" evidence="1">
    <location>
        <begin position="276"/>
        <end position="310"/>
    </location>
</feature>
<feature type="compositionally biased region" description="Acidic residues" evidence="1">
    <location>
        <begin position="301"/>
        <end position="310"/>
    </location>
</feature>
<dbReference type="OrthoDB" id="263759at2759"/>
<evidence type="ECO:0000313" key="3">
    <source>
        <dbReference type="EMBL" id="KPA80331.1"/>
    </source>
</evidence>
<feature type="transmembrane region" description="Helical" evidence="2">
    <location>
        <begin position="190"/>
        <end position="207"/>
    </location>
</feature>
<dbReference type="AlphaFoldDB" id="A0A0N0DVN0"/>
<keyword evidence="2" id="KW-0472">Membrane</keyword>
<comment type="caution">
    <text evidence="3">The sequence shown here is derived from an EMBL/GenBank/DDBJ whole genome shotgun (WGS) entry which is preliminary data.</text>
</comment>
<evidence type="ECO:0000313" key="4">
    <source>
        <dbReference type="Proteomes" id="UP000037923"/>
    </source>
</evidence>
<dbReference type="VEuPathDB" id="TriTrypDB:LpyrH10_08_0530"/>
<feature type="transmembrane region" description="Helical" evidence="2">
    <location>
        <begin position="163"/>
        <end position="184"/>
    </location>
</feature>
<sequence length="469" mass="48735">MQQCIARHPSAQLTLLGTRIGAKVAKAVLMSVAAGRLTPEVLSEALQSSSTVRGHVQREAVKLLVVRVSMRTPQQLQWLLQLVGDCLGGLSLTGAISSLTQRSLMYQVANFGMRGSAASAITTAAVQIGLTTCTLVTTNAAFWRKGDHKMSMQQYRYELLTSFYTGVGSVAGGAAGAAAGSMVMPGLGTAFGSVLCSVGVGYVPGYLRDKRGPDDRRRQQAMELQQYTPLRMLDTHEEAVLMYKEELVETVAATCTTTTAATAAANITAHAVAPTTSAAPASSNPAEPSQPASTEVKSASSEEDAAEEEGEVVWLDLVRATIPSSTTAAPASFTSTAGHTEERAGSHATSPASASASSWDGVGEEARLREGTTGMRSFLRFSPSFGLPTSAREAVDGHAEAAVLSVSSSVDDVVEGTAGAGGAGGEGDCTERFQGHAKYISVATAEELEAAVAKFGGEDDLMLVFAEKK</sequence>
<feature type="compositionally biased region" description="Low complexity" evidence="1">
    <location>
        <begin position="328"/>
        <end position="337"/>
    </location>
</feature>
<feature type="transmembrane region" description="Helical" evidence="2">
    <location>
        <begin position="117"/>
        <end position="142"/>
    </location>
</feature>
<feature type="compositionally biased region" description="Low complexity" evidence="1">
    <location>
        <begin position="276"/>
        <end position="299"/>
    </location>
</feature>
<dbReference type="Proteomes" id="UP000037923">
    <property type="component" value="Unassembled WGS sequence"/>
</dbReference>
<name>A0A0N0DVN0_LEPPY</name>
<organism evidence="3 4">
    <name type="scientific">Leptomonas pyrrhocoris</name>
    <name type="common">Firebug parasite</name>
    <dbReference type="NCBI Taxonomy" id="157538"/>
    <lineage>
        <taxon>Eukaryota</taxon>
        <taxon>Discoba</taxon>
        <taxon>Euglenozoa</taxon>
        <taxon>Kinetoplastea</taxon>
        <taxon>Metakinetoplastina</taxon>
        <taxon>Trypanosomatida</taxon>
        <taxon>Trypanosomatidae</taxon>
        <taxon>Leishmaniinae</taxon>
        <taxon>Leptomonas</taxon>
    </lineage>
</organism>
<feature type="transmembrane region" description="Helical" evidence="2">
    <location>
        <begin position="78"/>
        <end position="97"/>
    </location>
</feature>
<evidence type="ECO:0000256" key="2">
    <source>
        <dbReference type="SAM" id="Phobius"/>
    </source>
</evidence>
<dbReference type="RefSeq" id="XP_015658770.1">
    <property type="nucleotide sequence ID" value="XM_015802326.1"/>
</dbReference>
<protein>
    <submittedName>
        <fullName evidence="3">Putative mitochondrial mitochondrial carrier protein</fullName>
    </submittedName>
</protein>
<gene>
    <name evidence="3" type="ORF">ABB37_04604</name>
</gene>
<keyword evidence="2" id="KW-1133">Transmembrane helix</keyword>
<keyword evidence="2" id="KW-0812">Transmembrane</keyword>
<dbReference type="GeneID" id="26904895"/>
<accession>A0A0N0DVN0</accession>
<proteinExistence type="predicted"/>
<keyword evidence="4" id="KW-1185">Reference proteome</keyword>
<evidence type="ECO:0000256" key="1">
    <source>
        <dbReference type="SAM" id="MobiDB-lite"/>
    </source>
</evidence>
<feature type="compositionally biased region" description="Low complexity" evidence="1">
    <location>
        <begin position="346"/>
        <end position="358"/>
    </location>
</feature>
<reference evidence="3 4" key="1">
    <citation type="submission" date="2015-07" db="EMBL/GenBank/DDBJ databases">
        <title>High-quality genome of monoxenous trypanosomatid Leptomonas pyrrhocoris.</title>
        <authorList>
            <person name="Flegontov P."/>
            <person name="Butenko A."/>
            <person name="Firsov S."/>
            <person name="Vlcek C."/>
            <person name="Logacheva M.D."/>
            <person name="Field M."/>
            <person name="Filatov D."/>
            <person name="Flegontova O."/>
            <person name="Gerasimov E."/>
            <person name="Jackson A.P."/>
            <person name="Kelly S."/>
            <person name="Opperdoes F."/>
            <person name="O'Reilly A."/>
            <person name="Votypka J."/>
            <person name="Yurchenko V."/>
            <person name="Lukes J."/>
        </authorList>
    </citation>
    <scope>NUCLEOTIDE SEQUENCE [LARGE SCALE GENOMIC DNA]</scope>
    <source>
        <strain evidence="3">H10</strain>
    </source>
</reference>
<dbReference type="EMBL" id="LGTL01000008">
    <property type="protein sequence ID" value="KPA80331.1"/>
    <property type="molecule type" value="Genomic_DNA"/>
</dbReference>
<dbReference type="OMA" id="MRSCLRF"/>
<feature type="region of interest" description="Disordered" evidence="1">
    <location>
        <begin position="328"/>
        <end position="362"/>
    </location>
</feature>